<dbReference type="Gene3D" id="3.60.21.10">
    <property type="match status" value="1"/>
</dbReference>
<dbReference type="EC" id="3.1.4.-" evidence="2"/>
<comment type="caution">
    <text evidence="4">The sequence shown here is derived from an EMBL/GenBank/DDBJ whole genome shotgun (WGS) entry which is preliminary data.</text>
</comment>
<dbReference type="GO" id="GO:0016787">
    <property type="term" value="F:hydrolase activity"/>
    <property type="evidence" value="ECO:0007669"/>
    <property type="project" value="UniProtKB-UniRule"/>
</dbReference>
<comment type="similarity">
    <text evidence="1 2">Belongs to the metallophosphoesterase superfamily. YfcE family.</text>
</comment>
<evidence type="ECO:0000256" key="1">
    <source>
        <dbReference type="ARBA" id="ARBA00008950"/>
    </source>
</evidence>
<gene>
    <name evidence="4" type="ORF">QF025_002067</name>
</gene>
<evidence type="ECO:0000259" key="3">
    <source>
        <dbReference type="Pfam" id="PF12850"/>
    </source>
</evidence>
<organism evidence="4 5">
    <name type="scientific">Paraburkholderia graminis</name>
    <dbReference type="NCBI Taxonomy" id="60548"/>
    <lineage>
        <taxon>Bacteria</taxon>
        <taxon>Pseudomonadati</taxon>
        <taxon>Pseudomonadota</taxon>
        <taxon>Betaproteobacteria</taxon>
        <taxon>Burkholderiales</taxon>
        <taxon>Burkholderiaceae</taxon>
        <taxon>Paraburkholderia</taxon>
    </lineage>
</organism>
<keyword evidence="2" id="KW-0479">Metal-binding</keyword>
<evidence type="ECO:0000313" key="4">
    <source>
        <dbReference type="EMBL" id="MDR6203347.1"/>
    </source>
</evidence>
<feature type="domain" description="Calcineurin-like phosphoesterase" evidence="3">
    <location>
        <begin position="51"/>
        <end position="180"/>
    </location>
</feature>
<comment type="cofactor">
    <cofactor evidence="2">
        <name>a divalent metal cation</name>
        <dbReference type="ChEBI" id="CHEBI:60240"/>
    </cofactor>
</comment>
<dbReference type="InterPro" id="IPR024654">
    <property type="entry name" value="Calcineurin-like_PHP_lpxH"/>
</dbReference>
<dbReference type="EMBL" id="JAVIZN010000002">
    <property type="protein sequence ID" value="MDR6203347.1"/>
    <property type="molecule type" value="Genomic_DNA"/>
</dbReference>
<accession>A0ABD5CHE0</accession>
<dbReference type="GO" id="GO:0046872">
    <property type="term" value="F:metal ion binding"/>
    <property type="evidence" value="ECO:0007669"/>
    <property type="project" value="UniProtKB-KW"/>
</dbReference>
<protein>
    <recommendedName>
        <fullName evidence="2">Phosphoesterase</fullName>
        <ecNumber evidence="2">3.1.4.-</ecNumber>
    </recommendedName>
</protein>
<dbReference type="NCBIfam" id="TIGR00040">
    <property type="entry name" value="yfcE"/>
    <property type="match status" value="1"/>
</dbReference>
<name>A0ABD5CHE0_9BURK</name>
<proteinExistence type="inferred from homology"/>
<dbReference type="PANTHER" id="PTHR11124">
    <property type="entry name" value="VACUOLAR SORTING PROTEIN VPS29"/>
    <property type="match status" value="1"/>
</dbReference>
<dbReference type="SUPFAM" id="SSF56300">
    <property type="entry name" value="Metallo-dependent phosphatases"/>
    <property type="match status" value="1"/>
</dbReference>
<dbReference type="Pfam" id="PF12850">
    <property type="entry name" value="Metallophos_2"/>
    <property type="match status" value="1"/>
</dbReference>
<dbReference type="InterPro" id="IPR000979">
    <property type="entry name" value="Phosphodiesterase_MJ0936/Vps29"/>
</dbReference>
<dbReference type="InterPro" id="IPR029052">
    <property type="entry name" value="Metallo-depent_PP-like"/>
</dbReference>
<dbReference type="AlphaFoldDB" id="A0ABD5CHE0"/>
<evidence type="ECO:0000256" key="2">
    <source>
        <dbReference type="RuleBase" id="RU362039"/>
    </source>
</evidence>
<dbReference type="Proteomes" id="UP001245184">
    <property type="component" value="Unassembled WGS sequence"/>
</dbReference>
<evidence type="ECO:0000313" key="5">
    <source>
        <dbReference type="Proteomes" id="UP001245184"/>
    </source>
</evidence>
<reference evidence="4 5" key="1">
    <citation type="submission" date="2023-08" db="EMBL/GenBank/DDBJ databases">
        <title>Genome sequencing of plant associated microbes to promote plant fitness in Sorghum bicolor and Oryza sativa.</title>
        <authorList>
            <person name="Coleman-Derr D."/>
        </authorList>
    </citation>
    <scope>NUCLEOTIDE SEQUENCE [LARGE SCALE GENOMIC DNA]</scope>
    <source>
        <strain evidence="4 5">SLBN-33</strain>
    </source>
</reference>
<sequence length="193" mass="20510">MIARALALASRGLRAHRLRFANKPELHGYCCHDFSHTPSAASPHRPHLGTHNLVRPEALAYLAGCDAIIHAGDICNEAVLDALVQIAPLTVVRGNNDVGEWAASLPTHATLAVQQVTILVVHDIADVPADPRKEAIGVVVTGHSHKPSISERDGVLFVNPGSAGPRRFKLPVSAGILTIEGARAEARVDPLLK</sequence>